<keyword evidence="11 12" id="KW-0804">Transcription</keyword>
<dbReference type="Pfam" id="PF02467">
    <property type="entry name" value="Whib"/>
    <property type="match status" value="1"/>
</dbReference>
<dbReference type="PANTHER" id="PTHR38839:SF5">
    <property type="entry name" value="TRANSCRIPTIONAL REGULATOR WHID"/>
    <property type="match status" value="1"/>
</dbReference>
<comment type="PTM">
    <text evidence="12">The Fe-S cluster can be nitrosylated by nitric oxide (NO).</text>
</comment>
<organism evidence="15 16">
    <name type="scientific">Actinomycetospora chibensis</name>
    <dbReference type="NCBI Taxonomy" id="663606"/>
    <lineage>
        <taxon>Bacteria</taxon>
        <taxon>Bacillati</taxon>
        <taxon>Actinomycetota</taxon>
        <taxon>Actinomycetes</taxon>
        <taxon>Pseudonocardiales</taxon>
        <taxon>Pseudonocardiaceae</taxon>
        <taxon>Actinomycetospora</taxon>
    </lineage>
</organism>
<dbReference type="InterPro" id="IPR034768">
    <property type="entry name" value="4FE4S_WBL"/>
</dbReference>
<keyword evidence="3 12" id="KW-0004">4Fe-4S</keyword>
<dbReference type="PROSITE" id="PS51674">
    <property type="entry name" value="4FE4S_WBL"/>
    <property type="match status" value="1"/>
</dbReference>
<gene>
    <name evidence="12" type="primary">whiB</name>
    <name evidence="15" type="ORF">ACFPEL_23250</name>
</gene>
<feature type="domain" description="4Fe-4S Wbl-type" evidence="14">
    <location>
        <begin position="22"/>
        <end position="86"/>
    </location>
</feature>
<comment type="PTM">
    <text evidence="12">Upon Fe-S cluster removal intramolecular disulfide bonds are formed.</text>
</comment>
<feature type="binding site" evidence="12">
    <location>
        <position position="62"/>
    </location>
    <ligand>
        <name>[4Fe-4S] cluster</name>
        <dbReference type="ChEBI" id="CHEBI:49883"/>
    </ligand>
</feature>
<proteinExistence type="inferred from homology"/>
<dbReference type="PANTHER" id="PTHR38839">
    <property type="entry name" value="TRANSCRIPTIONAL REGULATOR WHID-RELATED"/>
    <property type="match status" value="1"/>
</dbReference>
<keyword evidence="16" id="KW-1185">Reference proteome</keyword>
<evidence type="ECO:0000256" key="1">
    <source>
        <dbReference type="ARBA" id="ARBA00004496"/>
    </source>
</evidence>
<reference evidence="16" key="1">
    <citation type="journal article" date="2019" name="Int. J. Syst. Evol. Microbiol.">
        <title>The Global Catalogue of Microorganisms (GCM) 10K type strain sequencing project: providing services to taxonomists for standard genome sequencing and annotation.</title>
        <authorList>
            <consortium name="The Broad Institute Genomics Platform"/>
            <consortium name="The Broad Institute Genome Sequencing Center for Infectious Disease"/>
            <person name="Wu L."/>
            <person name="Ma J."/>
        </authorList>
    </citation>
    <scope>NUCLEOTIDE SEQUENCE [LARGE SCALE GENOMIC DNA]</scope>
    <source>
        <strain evidence="16">CCUG 50347</strain>
    </source>
</reference>
<evidence type="ECO:0000256" key="12">
    <source>
        <dbReference type="HAMAP-Rule" id="MF_01479"/>
    </source>
</evidence>
<evidence type="ECO:0000256" key="11">
    <source>
        <dbReference type="ARBA" id="ARBA00023163"/>
    </source>
</evidence>
<evidence type="ECO:0000256" key="4">
    <source>
        <dbReference type="ARBA" id="ARBA00022490"/>
    </source>
</evidence>
<feature type="binding site" evidence="12">
    <location>
        <position position="56"/>
    </location>
    <ligand>
        <name>[4Fe-4S] cluster</name>
        <dbReference type="ChEBI" id="CHEBI:49883"/>
    </ligand>
</feature>
<evidence type="ECO:0000256" key="8">
    <source>
        <dbReference type="ARBA" id="ARBA00023015"/>
    </source>
</evidence>
<evidence type="ECO:0000256" key="9">
    <source>
        <dbReference type="ARBA" id="ARBA00023125"/>
    </source>
</evidence>
<accession>A0ABV9RMC9</accession>
<keyword evidence="6 12" id="KW-0408">Iron</keyword>
<dbReference type="InterPro" id="IPR003482">
    <property type="entry name" value="Whib"/>
</dbReference>
<comment type="function">
    <text evidence="12">Acts as a transcriptional regulator. Probably redox-responsive. The apo- but not holo-form probably binds DNA.</text>
</comment>
<keyword evidence="4 12" id="KW-0963">Cytoplasm</keyword>
<feature type="region of interest" description="Disordered" evidence="13">
    <location>
        <begin position="76"/>
        <end position="98"/>
    </location>
</feature>
<protein>
    <recommendedName>
        <fullName evidence="12">Transcriptional regulator WhiB</fullName>
    </recommendedName>
</protein>
<keyword evidence="9 12" id="KW-0238">DNA-binding</keyword>
<evidence type="ECO:0000313" key="16">
    <source>
        <dbReference type="Proteomes" id="UP001595909"/>
    </source>
</evidence>
<evidence type="ECO:0000256" key="10">
    <source>
        <dbReference type="ARBA" id="ARBA00023157"/>
    </source>
</evidence>
<keyword evidence="8 12" id="KW-0805">Transcription regulation</keyword>
<feature type="binding site" evidence="12">
    <location>
        <position position="53"/>
    </location>
    <ligand>
        <name>[4Fe-4S] cluster</name>
        <dbReference type="ChEBI" id="CHEBI:49883"/>
    </ligand>
</feature>
<sequence length="98" mass="11361">MADVSRLPWAINDHWDWQLHAACRGMNSEVFFHPDGERDPRRSERVAAAASICAGCPVREPCRDWARRVEEPYGVWGGESEQERREHLARARHHDRSA</sequence>
<dbReference type="Proteomes" id="UP001595909">
    <property type="component" value="Unassembled WGS sequence"/>
</dbReference>
<evidence type="ECO:0000259" key="14">
    <source>
        <dbReference type="PROSITE" id="PS51674"/>
    </source>
</evidence>
<keyword evidence="10 12" id="KW-1015">Disulfide bond</keyword>
<feature type="binding site" evidence="12">
    <location>
        <position position="23"/>
    </location>
    <ligand>
        <name>[4Fe-4S] cluster</name>
        <dbReference type="ChEBI" id="CHEBI:49883"/>
    </ligand>
</feature>
<evidence type="ECO:0000313" key="15">
    <source>
        <dbReference type="EMBL" id="MFC4835346.1"/>
    </source>
</evidence>
<evidence type="ECO:0000256" key="3">
    <source>
        <dbReference type="ARBA" id="ARBA00022485"/>
    </source>
</evidence>
<comment type="subcellular location">
    <subcellularLocation>
        <location evidence="1 12">Cytoplasm</location>
    </subcellularLocation>
</comment>
<evidence type="ECO:0000256" key="13">
    <source>
        <dbReference type="SAM" id="MobiDB-lite"/>
    </source>
</evidence>
<keyword evidence="5 12" id="KW-0479">Metal-binding</keyword>
<dbReference type="EMBL" id="JBHSIM010000049">
    <property type="protein sequence ID" value="MFC4835346.1"/>
    <property type="molecule type" value="Genomic_DNA"/>
</dbReference>
<evidence type="ECO:0000256" key="2">
    <source>
        <dbReference type="ARBA" id="ARBA00006597"/>
    </source>
</evidence>
<evidence type="ECO:0000256" key="5">
    <source>
        <dbReference type="ARBA" id="ARBA00022723"/>
    </source>
</evidence>
<evidence type="ECO:0000256" key="6">
    <source>
        <dbReference type="ARBA" id="ARBA00023004"/>
    </source>
</evidence>
<keyword evidence="7 12" id="KW-0411">Iron-sulfur</keyword>
<comment type="cofactor">
    <cofactor evidence="12">
        <name>[4Fe-4S] cluster</name>
        <dbReference type="ChEBI" id="CHEBI:49883"/>
    </cofactor>
    <text evidence="12">Binds 1 [4Fe-4S] cluster per subunit. Following nitrosylation of the [4Fe-4S] cluster binds 1 [4Fe-8(NO)] cluster per subunit.</text>
</comment>
<name>A0ABV9RMC9_9PSEU</name>
<evidence type="ECO:0000256" key="7">
    <source>
        <dbReference type="ARBA" id="ARBA00023014"/>
    </source>
</evidence>
<comment type="caution">
    <text evidence="15">The sequence shown here is derived from an EMBL/GenBank/DDBJ whole genome shotgun (WGS) entry which is preliminary data.</text>
</comment>
<dbReference type="RefSeq" id="WP_274187048.1">
    <property type="nucleotide sequence ID" value="NZ_BAABHN010000049.1"/>
</dbReference>
<dbReference type="HAMAP" id="MF_01479">
    <property type="entry name" value="WhiB"/>
    <property type="match status" value="1"/>
</dbReference>
<comment type="similarity">
    <text evidence="2 12">Belongs to the WhiB family.</text>
</comment>